<feature type="compositionally biased region" description="Low complexity" evidence="1">
    <location>
        <begin position="224"/>
        <end position="239"/>
    </location>
</feature>
<feature type="region of interest" description="Disordered" evidence="1">
    <location>
        <begin position="127"/>
        <end position="164"/>
    </location>
</feature>
<comment type="caution">
    <text evidence="3">The sequence shown here is derived from an EMBL/GenBank/DDBJ whole genome shotgun (WGS) entry which is preliminary data.</text>
</comment>
<dbReference type="Pfam" id="PF00535">
    <property type="entry name" value="Glycos_transf_2"/>
    <property type="match status" value="1"/>
</dbReference>
<feature type="region of interest" description="Disordered" evidence="1">
    <location>
        <begin position="219"/>
        <end position="258"/>
    </location>
</feature>
<dbReference type="EMBL" id="JABMKX010000008">
    <property type="protein sequence ID" value="NQX46826.1"/>
    <property type="molecule type" value="Genomic_DNA"/>
</dbReference>
<keyword evidence="4" id="KW-1185">Reference proteome</keyword>
<feature type="domain" description="Glycosyltransferase 2-like" evidence="2">
    <location>
        <begin position="271"/>
        <end position="407"/>
    </location>
</feature>
<name>A0ABX2DQ60_9BACL</name>
<evidence type="ECO:0000313" key="4">
    <source>
        <dbReference type="Proteomes" id="UP000711047"/>
    </source>
</evidence>
<dbReference type="Gene3D" id="3.90.550.10">
    <property type="entry name" value="Spore Coat Polysaccharide Biosynthesis Protein SpsA, Chain A"/>
    <property type="match status" value="1"/>
</dbReference>
<dbReference type="Proteomes" id="UP000711047">
    <property type="component" value="Unassembled WGS sequence"/>
</dbReference>
<dbReference type="InterPro" id="IPR029044">
    <property type="entry name" value="Nucleotide-diphossugar_trans"/>
</dbReference>
<evidence type="ECO:0000256" key="1">
    <source>
        <dbReference type="SAM" id="MobiDB-lite"/>
    </source>
</evidence>
<organism evidence="3 4">
    <name type="scientific">Paenibacillus tritici</name>
    <dbReference type="NCBI Taxonomy" id="1873425"/>
    <lineage>
        <taxon>Bacteria</taxon>
        <taxon>Bacillati</taxon>
        <taxon>Bacillota</taxon>
        <taxon>Bacilli</taxon>
        <taxon>Bacillales</taxon>
        <taxon>Paenibacillaceae</taxon>
        <taxon>Paenibacillus</taxon>
    </lineage>
</organism>
<feature type="compositionally biased region" description="Low complexity" evidence="1">
    <location>
        <begin position="246"/>
        <end position="258"/>
    </location>
</feature>
<dbReference type="InterPro" id="IPR001173">
    <property type="entry name" value="Glyco_trans_2-like"/>
</dbReference>
<sequence length="494" mass="55632">MQPQVWMHDEYNQWEVLPGEQLSPEEIRRRFYAFLLRMQQPGVYEVGGLGACTLISSRAIGSGVSYDRVPNISYWGEDRHFCIRAAALGIPLFVDTHFPALHLYRDSDLDLVAEFIRLTSDAETAIAEEESADDSESPGGQAGAEPAGAHGAALPGSAGTAAGADLTGDAEAAPADKRVQEAGAEWEALWTQAEARRRLSKEPDGDDDTGGAALEAAEADGAEMADPTAGAGADGSGEAASERLQAASGEVAAPAVAPATAAPRPKLTLTMIVKNEGSRFLRQVLLEHRKYIDEAVIIDDGSTDDTADICREVLQGIPLHLICNPVSKFHHESELRKQQWDAVVATRPEWILNLDADEMFEDRFPEEVDSLLRTDNCELFCFRLYDFWSETHYREDLYWRAHFSYRPFLLRYRENFNYLWNNLPQHCGRLPENIFELRHQLSNLRLKHLGWSKPEYREQKYLRYMQLDPNGQYGWKEQYESILDPQPYLVPWRE</sequence>
<dbReference type="SUPFAM" id="SSF53448">
    <property type="entry name" value="Nucleotide-diphospho-sugar transferases"/>
    <property type="match status" value="1"/>
</dbReference>
<evidence type="ECO:0000259" key="2">
    <source>
        <dbReference type="Pfam" id="PF00535"/>
    </source>
</evidence>
<protein>
    <submittedName>
        <fullName evidence="3">Glycosyltransferase</fullName>
    </submittedName>
</protein>
<reference evidence="3 4" key="1">
    <citation type="submission" date="2020-05" db="EMBL/GenBank/DDBJ databases">
        <title>Paenibacillus glebae, sp. nov., Paenibacillus humi sp. nov., Paenibacillus pedi sp. nov., Paenibacillus terrestris sp. nov. and Paenibacillus terricola sp. nov., isolated from a forest top soil sample.</title>
        <authorList>
            <person name="Qi S."/>
            <person name="Carlier A."/>
            <person name="Cnockaert M."/>
            <person name="Vandamme P."/>
        </authorList>
    </citation>
    <scope>NUCLEOTIDE SEQUENCE [LARGE SCALE GENOMIC DNA]</scope>
    <source>
        <strain evidence="3 4">LMG 29502</strain>
    </source>
</reference>
<dbReference type="PANTHER" id="PTHR43630">
    <property type="entry name" value="POLY-BETA-1,6-N-ACETYL-D-GLUCOSAMINE SYNTHASE"/>
    <property type="match status" value="1"/>
</dbReference>
<evidence type="ECO:0000313" key="3">
    <source>
        <dbReference type="EMBL" id="NQX46826.1"/>
    </source>
</evidence>
<proteinExistence type="predicted"/>
<feature type="compositionally biased region" description="Acidic residues" evidence="1">
    <location>
        <begin position="127"/>
        <end position="136"/>
    </location>
</feature>
<accession>A0ABX2DQ60</accession>
<dbReference type="PANTHER" id="PTHR43630:SF2">
    <property type="entry name" value="GLYCOSYLTRANSFERASE"/>
    <property type="match status" value="1"/>
</dbReference>
<feature type="compositionally biased region" description="Low complexity" evidence="1">
    <location>
        <begin position="137"/>
        <end position="164"/>
    </location>
</feature>
<gene>
    <name evidence="3" type="ORF">HQN87_15920</name>
</gene>